<dbReference type="PANTHER" id="PTHR42792">
    <property type="entry name" value="FLAGELLIN"/>
    <property type="match status" value="1"/>
</dbReference>
<evidence type="ECO:0000256" key="3">
    <source>
        <dbReference type="ARBA" id="ARBA00005709"/>
    </source>
</evidence>
<dbReference type="InterPro" id="IPR046358">
    <property type="entry name" value="Flagellin_C"/>
</dbReference>
<evidence type="ECO:0000256" key="4">
    <source>
        <dbReference type="ARBA" id="ARBA00023143"/>
    </source>
</evidence>
<dbReference type="Proteomes" id="UP000032566">
    <property type="component" value="Unassembled WGS sequence"/>
</dbReference>
<evidence type="ECO:0000256" key="5">
    <source>
        <dbReference type="SAM" id="Coils"/>
    </source>
</evidence>
<dbReference type="Gene3D" id="1.20.1330.10">
    <property type="entry name" value="f41 fragment of flagellin, N-terminal domain"/>
    <property type="match status" value="1"/>
</dbReference>
<dbReference type="InterPro" id="IPR013384">
    <property type="entry name" value="Flagell_FlgL"/>
</dbReference>
<sequence length="456" mass="48099">MSNTIFRVGTANMYDNSIRNVSARQTSLVNLQENLDSGKRVVRASDDPVSAAQAERALTRISRIQTEQRALENQRNAIAQAESTMGDAIGLVQEARQLMVNAGNGALSSNERATIANQLQSLRDQLTAVANRTDTNGIPLLGALGSAQSPFEGPLNGVPDYKFAGQAGQTASGGVTLPNTLDGHSAFMFDAERDGSFHAAITPGTSTVIVPGATTPSVPAMGQPNRALTTSAITVAEGTNFNKNPATGLAYTYSVSFSNVTLDPATNTLSATYNVSSTDPAFVPPAAQTLNPIKIGEKGEFNINGLPPGMSMKVTTLPTKAVDGTITLSPAPGDTIDIKPQASVFSVIDQAISDIKAAPNSNVAAQAISQALANVDIGLERMSNVRSYAGELLNRADRITGDQEKRSVQLESDRSRAEDLDMIKGLSDFQNQQTGYQVALQTYASVQKLSLFNYIG</sequence>
<dbReference type="STRING" id="80878.RP29_05685"/>
<evidence type="ECO:0000259" key="6">
    <source>
        <dbReference type="Pfam" id="PF00669"/>
    </source>
</evidence>
<organism evidence="8 9">
    <name type="scientific">Acidovorax temperans</name>
    <dbReference type="NCBI Taxonomy" id="80878"/>
    <lineage>
        <taxon>Bacteria</taxon>
        <taxon>Pseudomonadati</taxon>
        <taxon>Pseudomonadota</taxon>
        <taxon>Betaproteobacteria</taxon>
        <taxon>Burkholderiales</taxon>
        <taxon>Comamonadaceae</taxon>
        <taxon>Acidovorax</taxon>
    </lineage>
</organism>
<feature type="domain" description="Flagellin N-terminal" evidence="6">
    <location>
        <begin position="10"/>
        <end position="141"/>
    </location>
</feature>
<keyword evidence="4" id="KW-0975">Bacterial flagellum</keyword>
<keyword evidence="9" id="KW-1185">Reference proteome</keyword>
<gene>
    <name evidence="8" type="ORF">RP29_05685</name>
</gene>
<keyword evidence="8" id="KW-0966">Cell projection</keyword>
<protein>
    <submittedName>
        <fullName evidence="8">Flagellar hook protein FlgL</fullName>
    </submittedName>
</protein>
<dbReference type="OrthoDB" id="9768249at2"/>
<dbReference type="Pfam" id="PF00669">
    <property type="entry name" value="Flagellin_N"/>
    <property type="match status" value="1"/>
</dbReference>
<evidence type="ECO:0000259" key="7">
    <source>
        <dbReference type="Pfam" id="PF00700"/>
    </source>
</evidence>
<dbReference type="AlphaFoldDB" id="A0A0D7KAX6"/>
<comment type="similarity">
    <text evidence="3">Belongs to the bacterial flagellin family.</text>
</comment>
<evidence type="ECO:0000313" key="8">
    <source>
        <dbReference type="EMBL" id="KJA11435.1"/>
    </source>
</evidence>
<dbReference type="GO" id="GO:0071973">
    <property type="term" value="P:bacterial-type flagellum-dependent cell motility"/>
    <property type="evidence" value="ECO:0007669"/>
    <property type="project" value="InterPro"/>
</dbReference>
<dbReference type="GO" id="GO:0005576">
    <property type="term" value="C:extracellular region"/>
    <property type="evidence" value="ECO:0007669"/>
    <property type="project" value="UniProtKB-SubCell"/>
</dbReference>
<dbReference type="SUPFAM" id="SSF64518">
    <property type="entry name" value="Phase 1 flagellin"/>
    <property type="match status" value="1"/>
</dbReference>
<evidence type="ECO:0000313" key="9">
    <source>
        <dbReference type="Proteomes" id="UP000032566"/>
    </source>
</evidence>
<keyword evidence="8" id="KW-0282">Flagellum</keyword>
<comment type="subcellular location">
    <subcellularLocation>
        <location evidence="1">Bacterial flagellum</location>
    </subcellularLocation>
    <subcellularLocation>
        <location evidence="2">Secreted</location>
    </subcellularLocation>
</comment>
<feature type="coiled-coil region" evidence="5">
    <location>
        <begin position="54"/>
        <end position="84"/>
    </location>
</feature>
<dbReference type="InterPro" id="IPR001029">
    <property type="entry name" value="Flagellin_N"/>
</dbReference>
<keyword evidence="5" id="KW-0175">Coiled coil</keyword>
<proteinExistence type="inferred from homology"/>
<accession>A0A0D7KAX6</accession>
<dbReference type="Pfam" id="PF00700">
    <property type="entry name" value="Flagellin_C"/>
    <property type="match status" value="1"/>
</dbReference>
<feature type="domain" description="Flagellin C-terminal" evidence="7">
    <location>
        <begin position="373"/>
        <end position="455"/>
    </location>
</feature>
<comment type="caution">
    <text evidence="8">The sequence shown here is derived from an EMBL/GenBank/DDBJ whole genome shotgun (WGS) entry which is preliminary data.</text>
</comment>
<dbReference type="EMBL" id="JXYQ01000013">
    <property type="protein sequence ID" value="KJA11435.1"/>
    <property type="molecule type" value="Genomic_DNA"/>
</dbReference>
<dbReference type="GO" id="GO:0005198">
    <property type="term" value="F:structural molecule activity"/>
    <property type="evidence" value="ECO:0007669"/>
    <property type="project" value="InterPro"/>
</dbReference>
<dbReference type="InterPro" id="IPR001492">
    <property type="entry name" value="Flagellin"/>
</dbReference>
<dbReference type="PANTHER" id="PTHR42792:SF1">
    <property type="entry name" value="FLAGELLAR HOOK-ASSOCIATED PROTEIN 3"/>
    <property type="match status" value="1"/>
</dbReference>
<keyword evidence="8" id="KW-0969">Cilium</keyword>
<dbReference type="GO" id="GO:0009424">
    <property type="term" value="C:bacterial-type flagellum hook"/>
    <property type="evidence" value="ECO:0007669"/>
    <property type="project" value="InterPro"/>
</dbReference>
<dbReference type="RefSeq" id="WP_044396671.1">
    <property type="nucleotide sequence ID" value="NZ_JXYQ01000013.1"/>
</dbReference>
<dbReference type="PATRIC" id="fig|80878.5.peg.439"/>
<name>A0A0D7KAX6_9BURK</name>
<reference evidence="8 9" key="1">
    <citation type="submission" date="2014-12" db="EMBL/GenBank/DDBJ databases">
        <title>Isolation of bacteria from lake water.</title>
        <authorList>
            <person name="Sheng K.-Y."/>
            <person name="Chin P.-S."/>
            <person name="Chan K.-G."/>
            <person name="Tan G.S."/>
        </authorList>
    </citation>
    <scope>NUCLEOTIDE SEQUENCE [LARGE SCALE GENOMIC DNA]</scope>
    <source>
        <strain evidence="8 9">KY4</strain>
    </source>
</reference>
<dbReference type="NCBIfam" id="TIGR02550">
    <property type="entry name" value="flagell_flgL"/>
    <property type="match status" value="1"/>
</dbReference>
<evidence type="ECO:0000256" key="2">
    <source>
        <dbReference type="ARBA" id="ARBA00004613"/>
    </source>
</evidence>
<evidence type="ECO:0000256" key="1">
    <source>
        <dbReference type="ARBA" id="ARBA00004365"/>
    </source>
</evidence>